<dbReference type="Gene3D" id="3.40.50.1360">
    <property type="match status" value="1"/>
</dbReference>
<dbReference type="FunFam" id="3.40.50.1360:FF:000005">
    <property type="entry name" value="6-phosphogluconolactonase"/>
    <property type="match status" value="1"/>
</dbReference>
<dbReference type="PANTHER" id="PTHR11054">
    <property type="entry name" value="6-PHOSPHOGLUCONOLACTONASE"/>
    <property type="match status" value="1"/>
</dbReference>
<dbReference type="InterPro" id="IPR037171">
    <property type="entry name" value="NagB/RpiA_transferase-like"/>
</dbReference>
<dbReference type="GO" id="GO:0017057">
    <property type="term" value="F:6-phosphogluconolactonase activity"/>
    <property type="evidence" value="ECO:0007669"/>
    <property type="project" value="UniProtKB-UniRule"/>
</dbReference>
<comment type="catalytic activity">
    <reaction evidence="1 6">
        <text>6-phospho-D-glucono-1,5-lactone + H2O = 6-phospho-D-gluconate + H(+)</text>
        <dbReference type="Rhea" id="RHEA:12556"/>
        <dbReference type="ChEBI" id="CHEBI:15377"/>
        <dbReference type="ChEBI" id="CHEBI:15378"/>
        <dbReference type="ChEBI" id="CHEBI:57955"/>
        <dbReference type="ChEBI" id="CHEBI:58759"/>
        <dbReference type="EC" id="3.1.1.31"/>
    </reaction>
</comment>
<dbReference type="InterPro" id="IPR005900">
    <property type="entry name" value="6-phosphogluconolactonase_DevB"/>
</dbReference>
<evidence type="ECO:0000256" key="3">
    <source>
        <dbReference type="ARBA" id="ARBA00010662"/>
    </source>
</evidence>
<comment type="pathway">
    <text evidence="2 6">Carbohydrate degradation; pentose phosphate pathway; D-ribulose 5-phosphate from D-glucose 6-phosphate (oxidative stage): step 2/3.</text>
</comment>
<comment type="similarity">
    <text evidence="3 6">Belongs to the glucosamine/galactosamine-6-phosphate isomerase family. 6-phosphogluconolactonase subfamily.</text>
</comment>
<evidence type="ECO:0000256" key="5">
    <source>
        <dbReference type="ARBA" id="ARBA00022801"/>
    </source>
</evidence>
<gene>
    <name evidence="8" type="primary">H6PD</name>
    <name evidence="8" type="ORF">HK097_009894</name>
</gene>
<evidence type="ECO:0000256" key="2">
    <source>
        <dbReference type="ARBA" id="ARBA00004961"/>
    </source>
</evidence>
<organism evidence="8 9">
    <name type="scientific">Rhizophlyctis rosea</name>
    <dbReference type="NCBI Taxonomy" id="64517"/>
    <lineage>
        <taxon>Eukaryota</taxon>
        <taxon>Fungi</taxon>
        <taxon>Fungi incertae sedis</taxon>
        <taxon>Chytridiomycota</taxon>
        <taxon>Chytridiomycota incertae sedis</taxon>
        <taxon>Chytridiomycetes</taxon>
        <taxon>Rhizophlyctidales</taxon>
        <taxon>Rhizophlyctidaceae</taxon>
        <taxon>Rhizophlyctis</taxon>
    </lineage>
</organism>
<dbReference type="InterPro" id="IPR039104">
    <property type="entry name" value="6PGL"/>
</dbReference>
<reference evidence="8" key="1">
    <citation type="submission" date="2020-05" db="EMBL/GenBank/DDBJ databases">
        <title>Phylogenomic resolution of chytrid fungi.</title>
        <authorList>
            <person name="Stajich J.E."/>
            <person name="Amses K."/>
            <person name="Simmons R."/>
            <person name="Seto K."/>
            <person name="Myers J."/>
            <person name="Bonds A."/>
            <person name="Quandt C.A."/>
            <person name="Barry K."/>
            <person name="Liu P."/>
            <person name="Grigoriev I."/>
            <person name="Longcore J.E."/>
            <person name="James T.Y."/>
        </authorList>
    </citation>
    <scope>NUCLEOTIDE SEQUENCE</scope>
    <source>
        <strain evidence="8">JEL0318</strain>
    </source>
</reference>
<evidence type="ECO:0000256" key="6">
    <source>
        <dbReference type="RuleBase" id="RU365095"/>
    </source>
</evidence>
<keyword evidence="5 6" id="KW-0378">Hydrolase</keyword>
<dbReference type="EMBL" id="JADGJD010000697">
    <property type="protein sequence ID" value="KAJ3049074.1"/>
    <property type="molecule type" value="Genomic_DNA"/>
</dbReference>
<dbReference type="CDD" id="cd01400">
    <property type="entry name" value="6PGL"/>
    <property type="match status" value="1"/>
</dbReference>
<feature type="domain" description="Glucosamine/galactosamine-6-phosphate isomerase" evidence="7">
    <location>
        <begin position="11"/>
        <end position="227"/>
    </location>
</feature>
<evidence type="ECO:0000313" key="9">
    <source>
        <dbReference type="Proteomes" id="UP001212841"/>
    </source>
</evidence>
<evidence type="ECO:0000256" key="1">
    <source>
        <dbReference type="ARBA" id="ARBA00000832"/>
    </source>
</evidence>
<accession>A0AAD5S886</accession>
<evidence type="ECO:0000259" key="7">
    <source>
        <dbReference type="Pfam" id="PF01182"/>
    </source>
</evidence>
<dbReference type="AlphaFoldDB" id="A0AAD5S886"/>
<dbReference type="InterPro" id="IPR006148">
    <property type="entry name" value="Glc/Gal-6P_isomerase"/>
</dbReference>
<protein>
    <recommendedName>
        <fullName evidence="4 6">6-phosphogluconolactonase</fullName>
        <shortName evidence="6">6PGL</shortName>
        <ecNumber evidence="4 6">3.1.1.31</ecNumber>
    </recommendedName>
</protein>
<dbReference type="Proteomes" id="UP001212841">
    <property type="component" value="Unassembled WGS sequence"/>
</dbReference>
<dbReference type="GO" id="GO:0006098">
    <property type="term" value="P:pentose-phosphate shunt"/>
    <property type="evidence" value="ECO:0007669"/>
    <property type="project" value="InterPro"/>
</dbReference>
<keyword evidence="9" id="KW-1185">Reference proteome</keyword>
<dbReference type="SUPFAM" id="SSF100950">
    <property type="entry name" value="NagB/RpiA/CoA transferase-like"/>
    <property type="match status" value="1"/>
</dbReference>
<evidence type="ECO:0000313" key="8">
    <source>
        <dbReference type="EMBL" id="KAJ3049074.1"/>
    </source>
</evidence>
<sequence>MATPTIYVSPTSAHISASLNHLITRLSATSISRSNKFTVAISGGSLPKILAADLKSNTTIDFTKWHVFFADERVVPIDHDDSNFKAAKETLFAHVPIPREQIYTVEPSLSHDKAAEEYTQQLKKVFGADGIPQFDLILLGMGPDGHTCSLFPGHPLLEVEDRWVASLDDSPKPPPQRITLTYPVVNNAETVAFVATGEGKAEVLHKIFDLKEDFPSGRVTAKKNLLWFVDEPAMKGVQFQTKSYQL</sequence>
<dbReference type="Pfam" id="PF01182">
    <property type="entry name" value="Glucosamine_iso"/>
    <property type="match status" value="1"/>
</dbReference>
<comment type="caution">
    <text evidence="8">The sequence shown here is derived from an EMBL/GenBank/DDBJ whole genome shotgun (WGS) entry which is preliminary data.</text>
</comment>
<dbReference type="GO" id="GO:0005975">
    <property type="term" value="P:carbohydrate metabolic process"/>
    <property type="evidence" value="ECO:0007669"/>
    <property type="project" value="UniProtKB-UniRule"/>
</dbReference>
<dbReference type="PANTHER" id="PTHR11054:SF0">
    <property type="entry name" value="6-PHOSPHOGLUCONOLACTONASE"/>
    <property type="match status" value="1"/>
</dbReference>
<comment type="function">
    <text evidence="6">Hydrolysis of 6-phosphogluconolactone to 6-phosphogluconate.</text>
</comment>
<evidence type="ECO:0000256" key="4">
    <source>
        <dbReference type="ARBA" id="ARBA00013198"/>
    </source>
</evidence>
<dbReference type="EC" id="3.1.1.31" evidence="4 6"/>
<name>A0AAD5S886_9FUNG</name>
<proteinExistence type="inferred from homology"/>
<dbReference type="NCBIfam" id="TIGR01198">
    <property type="entry name" value="pgl"/>
    <property type="match status" value="1"/>
</dbReference>